<comment type="caution">
    <text evidence="1">The sequence shown here is derived from an EMBL/GenBank/DDBJ whole genome shotgun (WGS) entry which is preliminary data.</text>
</comment>
<proteinExistence type="predicted"/>
<name>A0A1F5WSU5_9BACT</name>
<protein>
    <recommendedName>
        <fullName evidence="3">Lipoprotein</fullName>
    </recommendedName>
</protein>
<dbReference type="EMBL" id="MFHI01000021">
    <property type="protein sequence ID" value="OGF78715.1"/>
    <property type="molecule type" value="Genomic_DNA"/>
</dbReference>
<gene>
    <name evidence="1" type="ORF">A2W54_02575</name>
</gene>
<dbReference type="PROSITE" id="PS51257">
    <property type="entry name" value="PROKAR_LIPOPROTEIN"/>
    <property type="match status" value="1"/>
</dbReference>
<accession>A0A1F5WSU5</accession>
<reference evidence="1 2" key="1">
    <citation type="journal article" date="2016" name="Nat. Commun.">
        <title>Thousands of microbial genomes shed light on interconnected biogeochemical processes in an aquifer system.</title>
        <authorList>
            <person name="Anantharaman K."/>
            <person name="Brown C.T."/>
            <person name="Hug L.A."/>
            <person name="Sharon I."/>
            <person name="Castelle C.J."/>
            <person name="Probst A.J."/>
            <person name="Thomas B.C."/>
            <person name="Singh A."/>
            <person name="Wilkins M.J."/>
            <person name="Karaoz U."/>
            <person name="Brodie E.L."/>
            <person name="Williams K.H."/>
            <person name="Hubbard S.S."/>
            <person name="Banfield J.F."/>
        </authorList>
    </citation>
    <scope>NUCLEOTIDE SEQUENCE [LARGE SCALE GENOMIC DNA]</scope>
</reference>
<evidence type="ECO:0008006" key="3">
    <source>
        <dbReference type="Google" id="ProtNLM"/>
    </source>
</evidence>
<organism evidence="1 2">
    <name type="scientific">Candidatus Giovannonibacteria bacterium RIFCSPHIGHO2_02_43_13</name>
    <dbReference type="NCBI Taxonomy" id="1798330"/>
    <lineage>
        <taxon>Bacteria</taxon>
        <taxon>Candidatus Giovannoniibacteriota</taxon>
    </lineage>
</organism>
<evidence type="ECO:0000313" key="2">
    <source>
        <dbReference type="Proteomes" id="UP000178425"/>
    </source>
</evidence>
<dbReference type="Proteomes" id="UP000178425">
    <property type="component" value="Unassembled WGS sequence"/>
</dbReference>
<dbReference type="AlphaFoldDB" id="A0A1F5WSU5"/>
<sequence>MRLNSMLFGILVIFLLLTGCSIGLNTKTKEVRVSTGVFGGNIDKMRQSIADLQYGIGRMQKDDVRKTGWDFSRNNVDCRRGPEAMPLIVGVTQNTVDLSTAEKIESYAKAVNEYEACKFIELKIKSEKDRWFWSKNKGKTKGPENSFVIVFKNGILFSAKETNTKHRNETEVEKSFGGNVLETIINTGISAGRKF</sequence>
<evidence type="ECO:0000313" key="1">
    <source>
        <dbReference type="EMBL" id="OGF78715.1"/>
    </source>
</evidence>